<evidence type="ECO:0000313" key="8">
    <source>
        <dbReference type="EMBL" id="KAF7309596.1"/>
    </source>
</evidence>
<feature type="transmembrane region" description="Helical" evidence="6">
    <location>
        <begin position="109"/>
        <end position="128"/>
    </location>
</feature>
<dbReference type="EMBL" id="JACAZF010000003">
    <property type="protein sequence ID" value="KAF7309596.1"/>
    <property type="molecule type" value="Genomic_DNA"/>
</dbReference>
<feature type="transmembrane region" description="Helical" evidence="6">
    <location>
        <begin position="252"/>
        <end position="275"/>
    </location>
</feature>
<evidence type="ECO:0000256" key="4">
    <source>
        <dbReference type="ARBA" id="ARBA00022989"/>
    </source>
</evidence>
<evidence type="ECO:0000256" key="6">
    <source>
        <dbReference type="SAM" id="Phobius"/>
    </source>
</evidence>
<dbReference type="InterPro" id="IPR036259">
    <property type="entry name" value="MFS_trans_sf"/>
</dbReference>
<dbReference type="OrthoDB" id="3936150at2759"/>
<evidence type="ECO:0000256" key="1">
    <source>
        <dbReference type="ARBA" id="ARBA00004141"/>
    </source>
</evidence>
<keyword evidence="3 6" id="KW-0812">Transmembrane</keyword>
<evidence type="ECO:0000313" key="9">
    <source>
        <dbReference type="Proteomes" id="UP000636479"/>
    </source>
</evidence>
<dbReference type="SUPFAM" id="SSF103473">
    <property type="entry name" value="MFS general substrate transporter"/>
    <property type="match status" value="1"/>
</dbReference>
<comment type="caution">
    <text evidence="8">The sequence shown here is derived from an EMBL/GenBank/DDBJ whole genome shotgun (WGS) entry which is preliminary data.</text>
</comment>
<feature type="transmembrane region" description="Helical" evidence="6">
    <location>
        <begin position="140"/>
        <end position="159"/>
    </location>
</feature>
<dbReference type="GO" id="GO:0016020">
    <property type="term" value="C:membrane"/>
    <property type="evidence" value="ECO:0007669"/>
    <property type="project" value="UniProtKB-SubCell"/>
</dbReference>
<evidence type="ECO:0000256" key="3">
    <source>
        <dbReference type="ARBA" id="ARBA00022692"/>
    </source>
</evidence>
<comment type="subcellular location">
    <subcellularLocation>
        <location evidence="1">Membrane</location>
        <topology evidence="1">Multi-pass membrane protein</topology>
    </subcellularLocation>
</comment>
<reference evidence="8" key="1">
    <citation type="submission" date="2020-05" db="EMBL/GenBank/DDBJ databases">
        <title>Mycena genomes resolve the evolution of fungal bioluminescence.</title>
        <authorList>
            <person name="Tsai I.J."/>
        </authorList>
    </citation>
    <scope>NUCLEOTIDE SEQUENCE</scope>
    <source>
        <strain evidence="8">171206Taipei</strain>
    </source>
</reference>
<protein>
    <submittedName>
        <fullName evidence="8">MFS domain-containing protein</fullName>
    </submittedName>
</protein>
<dbReference type="Pfam" id="PF00083">
    <property type="entry name" value="Sugar_tr"/>
    <property type="match status" value="1"/>
</dbReference>
<keyword evidence="9" id="KW-1185">Reference proteome</keyword>
<evidence type="ECO:0000256" key="5">
    <source>
        <dbReference type="ARBA" id="ARBA00023136"/>
    </source>
</evidence>
<feature type="transmembrane region" description="Helical" evidence="6">
    <location>
        <begin position="429"/>
        <end position="450"/>
    </location>
</feature>
<name>A0A8H6T3J2_9AGAR</name>
<accession>A0A8H6T3J2</accession>
<feature type="transmembrane region" description="Helical" evidence="6">
    <location>
        <begin position="402"/>
        <end position="423"/>
    </location>
</feature>
<feature type="transmembrane region" description="Helical" evidence="6">
    <location>
        <begin position="208"/>
        <end position="232"/>
    </location>
</feature>
<gene>
    <name evidence="8" type="ORF">MIND_00330600</name>
</gene>
<keyword evidence="4 6" id="KW-1133">Transmembrane helix</keyword>
<feature type="transmembrane region" description="Helical" evidence="6">
    <location>
        <begin position="360"/>
        <end position="382"/>
    </location>
</feature>
<keyword evidence="2" id="KW-0813">Transport</keyword>
<feature type="transmembrane region" description="Helical" evidence="6">
    <location>
        <begin position="39"/>
        <end position="56"/>
    </location>
</feature>
<dbReference type="PROSITE" id="PS50850">
    <property type="entry name" value="MFS"/>
    <property type="match status" value="1"/>
</dbReference>
<evidence type="ECO:0000259" key="7">
    <source>
        <dbReference type="PROSITE" id="PS50850"/>
    </source>
</evidence>
<dbReference type="PANTHER" id="PTHR23511:SF5">
    <property type="entry name" value="MAJOR FACILITATOR-TYPE TRANSPORTER HXNZ-RELATED"/>
    <property type="match status" value="1"/>
</dbReference>
<evidence type="ECO:0000256" key="2">
    <source>
        <dbReference type="ARBA" id="ARBA00022448"/>
    </source>
</evidence>
<dbReference type="GO" id="GO:0022857">
    <property type="term" value="F:transmembrane transporter activity"/>
    <property type="evidence" value="ECO:0007669"/>
    <property type="project" value="InterPro"/>
</dbReference>
<dbReference type="Proteomes" id="UP000636479">
    <property type="component" value="Unassembled WGS sequence"/>
</dbReference>
<dbReference type="PANTHER" id="PTHR23511">
    <property type="entry name" value="SYNAPTIC VESICLE GLYCOPROTEIN 2"/>
    <property type="match status" value="1"/>
</dbReference>
<organism evidence="8 9">
    <name type="scientific">Mycena indigotica</name>
    <dbReference type="NCBI Taxonomy" id="2126181"/>
    <lineage>
        <taxon>Eukaryota</taxon>
        <taxon>Fungi</taxon>
        <taxon>Dikarya</taxon>
        <taxon>Basidiomycota</taxon>
        <taxon>Agaricomycotina</taxon>
        <taxon>Agaricomycetes</taxon>
        <taxon>Agaricomycetidae</taxon>
        <taxon>Agaricales</taxon>
        <taxon>Marasmiineae</taxon>
        <taxon>Mycenaceae</taxon>
        <taxon>Mycena</taxon>
    </lineage>
</organism>
<dbReference type="InterPro" id="IPR020846">
    <property type="entry name" value="MFS_dom"/>
</dbReference>
<dbReference type="AlphaFoldDB" id="A0A8H6T3J2"/>
<feature type="transmembrane region" description="Helical" evidence="6">
    <location>
        <begin position="491"/>
        <end position="510"/>
    </location>
</feature>
<dbReference type="InterPro" id="IPR005828">
    <property type="entry name" value="MFS_sugar_transport-like"/>
</dbReference>
<keyword evidence="5 6" id="KW-0472">Membrane</keyword>
<dbReference type="GeneID" id="59342677"/>
<proteinExistence type="predicted"/>
<dbReference type="RefSeq" id="XP_037223046.1">
    <property type="nucleotide sequence ID" value="XM_037360161.1"/>
</dbReference>
<sequence>MSPSALKELYGPDEIRDETYLDKTRILNEAIAEIGWGRYQVYLFLCAGFGWFAFVFDRLQPVLNSITRAETAFGPFVSFSLDDVRLSTKLITGLILSPVVTEFNFNGPFLSLAANAGLLVGAIFWGVGSDIWGRRWSFNLTLLIAGVFGVAAGGSSNFLQLASLLACVGVGVGGNLPVDSAVFLGTRSSMFNAFQSHVLDLVPARNQYMLTVLSVWWSLGQLLISLLAWPLIANFTCSELLCPARDNMGWRYLLFTLGALTLVFCAVRVCIFNLLESPRFLIGIGKDQQAVEVVHRLAAYNSTTTNLRIDDLNAVEEKQTRDRPINGNIYLLTHSTMGRLTSRGAKFGDGSLYITYRNQVILSAIGVPGAILAGWAVQLPFLGRKGTFSVSCGKSRPIQPFFLLKSGWMLGLTGVFLFATTTARSSVQLLGWNCGYVFFSNIMYGVLYAMSPELFPAKDRGTGNALVSTSTRVFGVLAPVIALYADVSTAVPVYVSGSILICMGMVAWLLPFDAQGHQSM</sequence>
<feature type="transmembrane region" description="Helical" evidence="6">
    <location>
        <begin position="462"/>
        <end position="485"/>
    </location>
</feature>
<feature type="domain" description="Major facilitator superfamily (MFS) profile" evidence="7">
    <location>
        <begin position="43"/>
        <end position="515"/>
    </location>
</feature>
<dbReference type="Gene3D" id="1.20.1250.20">
    <property type="entry name" value="MFS general substrate transporter like domains"/>
    <property type="match status" value="1"/>
</dbReference>